<name>A0AA37GXG5_9PEZI</name>
<proteinExistence type="predicted"/>
<evidence type="ECO:0000313" key="2">
    <source>
        <dbReference type="Proteomes" id="UP001055172"/>
    </source>
</evidence>
<comment type="caution">
    <text evidence="1">The sequence shown here is derived from an EMBL/GenBank/DDBJ whole genome shotgun (WGS) entry which is preliminary data.</text>
</comment>
<protein>
    <submittedName>
        <fullName evidence="1">Uncharacterized protein</fullName>
    </submittedName>
</protein>
<keyword evidence="2" id="KW-1185">Reference proteome</keyword>
<dbReference type="EMBL" id="BPPX01000038">
    <property type="protein sequence ID" value="GJC89118.1"/>
    <property type="molecule type" value="Genomic_DNA"/>
</dbReference>
<evidence type="ECO:0000313" key="1">
    <source>
        <dbReference type="EMBL" id="GJC89118.1"/>
    </source>
</evidence>
<sequence>MASRIIPWRSHEPVRNIVVGDLPEHPEMRLGPFVEDRCVLRRANAHMAKLMLDAEASELISDGCG</sequence>
<organism evidence="1 2">
    <name type="scientific">Colletotrichum liriopes</name>
    <dbReference type="NCBI Taxonomy" id="708192"/>
    <lineage>
        <taxon>Eukaryota</taxon>
        <taxon>Fungi</taxon>
        <taxon>Dikarya</taxon>
        <taxon>Ascomycota</taxon>
        <taxon>Pezizomycotina</taxon>
        <taxon>Sordariomycetes</taxon>
        <taxon>Hypocreomycetidae</taxon>
        <taxon>Glomerellales</taxon>
        <taxon>Glomerellaceae</taxon>
        <taxon>Colletotrichum</taxon>
        <taxon>Colletotrichum spaethianum species complex</taxon>
    </lineage>
</organism>
<gene>
    <name evidence="1" type="ORF">ColLi_11956</name>
</gene>
<reference evidence="1 2" key="1">
    <citation type="submission" date="2021-07" db="EMBL/GenBank/DDBJ databases">
        <title>Genome data of Colletotrichum spaethianum.</title>
        <authorList>
            <person name="Utami Y.D."/>
            <person name="Hiruma K."/>
        </authorList>
    </citation>
    <scope>NUCLEOTIDE SEQUENCE [LARGE SCALE GENOMIC DNA]</scope>
    <source>
        <strain evidence="1 2">MAFF 242679</strain>
    </source>
</reference>
<accession>A0AA37GXG5</accession>
<dbReference type="AlphaFoldDB" id="A0AA37GXG5"/>
<dbReference type="Proteomes" id="UP001055172">
    <property type="component" value="Unassembled WGS sequence"/>
</dbReference>